<gene>
    <name evidence="1" type="ORF">SDC9_198662</name>
</gene>
<comment type="caution">
    <text evidence="1">The sequence shown here is derived from an EMBL/GenBank/DDBJ whole genome shotgun (WGS) entry which is preliminary data.</text>
</comment>
<organism evidence="1">
    <name type="scientific">bioreactor metagenome</name>
    <dbReference type="NCBI Taxonomy" id="1076179"/>
    <lineage>
        <taxon>unclassified sequences</taxon>
        <taxon>metagenomes</taxon>
        <taxon>ecological metagenomes</taxon>
    </lineage>
</organism>
<name>A0A645IIA7_9ZZZZ</name>
<reference evidence="1" key="1">
    <citation type="submission" date="2019-08" db="EMBL/GenBank/DDBJ databases">
        <authorList>
            <person name="Kucharzyk K."/>
            <person name="Murdoch R.W."/>
            <person name="Higgins S."/>
            <person name="Loffler F."/>
        </authorList>
    </citation>
    <scope>NUCLEOTIDE SEQUENCE</scope>
</reference>
<accession>A0A645IIA7</accession>
<protein>
    <submittedName>
        <fullName evidence="1">Uncharacterized protein</fullName>
    </submittedName>
</protein>
<evidence type="ECO:0000313" key="1">
    <source>
        <dbReference type="EMBL" id="MPN51021.1"/>
    </source>
</evidence>
<dbReference type="AlphaFoldDB" id="A0A645IIA7"/>
<sequence>MQAIVVNQKLPTIAGHIPPSMPKGKPCGIFVRKERESSLPP</sequence>
<proteinExistence type="predicted"/>
<dbReference type="EMBL" id="VSSQ01115703">
    <property type="protein sequence ID" value="MPN51021.1"/>
    <property type="molecule type" value="Genomic_DNA"/>
</dbReference>